<protein>
    <recommendedName>
        <fullName evidence="4">Membrane protein 6-pyruvoyl-tetrahydropterin synthase-related domain-containing protein</fullName>
    </recommendedName>
</protein>
<feature type="transmembrane region" description="Helical" evidence="1">
    <location>
        <begin position="215"/>
        <end position="237"/>
    </location>
</feature>
<feature type="non-terminal residue" evidence="2">
    <location>
        <position position="543"/>
    </location>
</feature>
<feature type="transmembrane region" description="Helical" evidence="1">
    <location>
        <begin position="313"/>
        <end position="330"/>
    </location>
</feature>
<evidence type="ECO:0000313" key="3">
    <source>
        <dbReference type="Proteomes" id="UP000177396"/>
    </source>
</evidence>
<dbReference type="EMBL" id="MFJB01000019">
    <property type="protein sequence ID" value="OGG00674.1"/>
    <property type="molecule type" value="Genomic_DNA"/>
</dbReference>
<dbReference type="AlphaFoldDB" id="A0A1F5YKR9"/>
<keyword evidence="1" id="KW-1133">Transmembrane helix</keyword>
<feature type="transmembrane region" description="Helical" evidence="1">
    <location>
        <begin position="170"/>
        <end position="187"/>
    </location>
</feature>
<feature type="transmembrane region" description="Helical" evidence="1">
    <location>
        <begin position="7"/>
        <end position="30"/>
    </location>
</feature>
<name>A0A1F5YKR9_9BACT</name>
<feature type="transmembrane region" description="Helical" evidence="1">
    <location>
        <begin position="63"/>
        <end position="85"/>
    </location>
</feature>
<feature type="transmembrane region" description="Helical" evidence="1">
    <location>
        <begin position="371"/>
        <end position="387"/>
    </location>
</feature>
<dbReference type="Proteomes" id="UP000177396">
    <property type="component" value="Unassembled WGS sequence"/>
</dbReference>
<gene>
    <name evidence="2" type="ORF">A2153_05860</name>
</gene>
<keyword evidence="1" id="KW-0812">Transmembrane</keyword>
<organism evidence="2 3">
    <name type="scientific">Candidatus Gottesmanbacteria bacterium RBG_16_38_7b</name>
    <dbReference type="NCBI Taxonomy" id="1798372"/>
    <lineage>
        <taxon>Bacteria</taxon>
        <taxon>Candidatus Gottesmaniibacteriota</taxon>
    </lineage>
</organism>
<evidence type="ECO:0000256" key="1">
    <source>
        <dbReference type="SAM" id="Phobius"/>
    </source>
</evidence>
<comment type="caution">
    <text evidence="2">The sequence shown here is derived from an EMBL/GenBank/DDBJ whole genome shotgun (WGS) entry which is preliminary data.</text>
</comment>
<accession>A0A1F5YKR9</accession>
<sequence>MKLPVRYLYLLLGLVILIPVLLPLFSPYIYGTADGLAHRFRLVSFVNSLKQGYLRPRWLSDQALGFGSPITLFIYILPYYVTAGIKLTGLDMRTTTQIYQGITIILSFIFMYKFAAKLWGKRAGLAAATVYSYAPYRLLTIYLYEGWGEMTAFVYPPLILYLATKLNEKSLRITFLFLTVVWFLFILTHNVSILMYIPILLIIGVMLLKKRIETILFFICSLLTGIVLSAFFTLPALTLNHLTAYPTLIAKEAGMRGTYYKPILFQIETAVETIRKGKVDYYDFTIGLAYLLVIIAFPLLFRQFKNGKIKFALLIFFLFIFCLYLTMPSSDWIWRNLTFMKYIVYPFRFLHPATFLGALLVAIITMKSRKLAIFFIISAIISGFSYTRPEIEIFPFNDDYFSQFQTLLSAPGTLKNMATVEFLPKTANINYLMEVENKYLTTKIKPIKFEFSSPVEVIRDKIKAEEMEVEYRSDKDAILTVNSFYFPNWQAAIDEREDNLAMDGNGRMKLEVPSGKHKVIFKFGFSKIERLANMVSLLGIFIL</sequence>
<keyword evidence="1" id="KW-0472">Membrane</keyword>
<proteinExistence type="predicted"/>
<feature type="transmembrane region" description="Helical" evidence="1">
    <location>
        <begin position="97"/>
        <end position="115"/>
    </location>
</feature>
<evidence type="ECO:0000313" key="2">
    <source>
        <dbReference type="EMBL" id="OGG00674.1"/>
    </source>
</evidence>
<feature type="transmembrane region" description="Helical" evidence="1">
    <location>
        <begin position="193"/>
        <end position="208"/>
    </location>
</feature>
<feature type="transmembrane region" description="Helical" evidence="1">
    <location>
        <begin position="342"/>
        <end position="364"/>
    </location>
</feature>
<feature type="transmembrane region" description="Helical" evidence="1">
    <location>
        <begin position="141"/>
        <end position="163"/>
    </location>
</feature>
<feature type="transmembrane region" description="Helical" evidence="1">
    <location>
        <begin position="281"/>
        <end position="301"/>
    </location>
</feature>
<evidence type="ECO:0008006" key="4">
    <source>
        <dbReference type="Google" id="ProtNLM"/>
    </source>
</evidence>
<reference evidence="2 3" key="1">
    <citation type="journal article" date="2016" name="Nat. Commun.">
        <title>Thousands of microbial genomes shed light on interconnected biogeochemical processes in an aquifer system.</title>
        <authorList>
            <person name="Anantharaman K."/>
            <person name="Brown C.T."/>
            <person name="Hug L.A."/>
            <person name="Sharon I."/>
            <person name="Castelle C.J."/>
            <person name="Probst A.J."/>
            <person name="Thomas B.C."/>
            <person name="Singh A."/>
            <person name="Wilkins M.J."/>
            <person name="Karaoz U."/>
            <person name="Brodie E.L."/>
            <person name="Williams K.H."/>
            <person name="Hubbard S.S."/>
            <person name="Banfield J.F."/>
        </authorList>
    </citation>
    <scope>NUCLEOTIDE SEQUENCE [LARGE SCALE GENOMIC DNA]</scope>
</reference>